<dbReference type="Proteomes" id="UP000782554">
    <property type="component" value="Unassembled WGS sequence"/>
</dbReference>
<proteinExistence type="predicted"/>
<comment type="caution">
    <text evidence="1">The sequence shown here is derived from an EMBL/GenBank/DDBJ whole genome shotgun (WGS) entry which is preliminary data.</text>
</comment>
<reference evidence="1 2" key="1">
    <citation type="submission" date="2021-08" db="EMBL/GenBank/DDBJ databases">
        <title>Comparative Genomics Analysis of the Genus Qipengyuania Reveals Extensive Genetic Diversity and Metabolic Versatility, Including the Description of Fifteen Novel Species.</title>
        <authorList>
            <person name="Liu Y."/>
        </authorList>
    </citation>
    <scope>NUCLEOTIDE SEQUENCE [LARGE SCALE GENOMIC DNA]</scope>
    <source>
        <strain evidence="1 2">YG27</strain>
    </source>
</reference>
<dbReference type="SUPFAM" id="SSF56281">
    <property type="entry name" value="Metallo-hydrolase/oxidoreductase"/>
    <property type="match status" value="1"/>
</dbReference>
<accession>A0ABS7JXR1</accession>
<evidence type="ECO:0000313" key="2">
    <source>
        <dbReference type="Proteomes" id="UP000782554"/>
    </source>
</evidence>
<dbReference type="PANTHER" id="PTHR30619:SF1">
    <property type="entry name" value="RECOMBINATION PROTEIN 2"/>
    <property type="match status" value="1"/>
</dbReference>
<evidence type="ECO:0008006" key="3">
    <source>
        <dbReference type="Google" id="ProtNLM"/>
    </source>
</evidence>
<dbReference type="InterPro" id="IPR052159">
    <property type="entry name" value="Competence_DNA_uptake"/>
</dbReference>
<organism evidence="1 2">
    <name type="scientific">Qipengyuania mesophila</name>
    <dbReference type="NCBI Taxonomy" id="2867246"/>
    <lineage>
        <taxon>Bacteria</taxon>
        <taxon>Pseudomonadati</taxon>
        <taxon>Pseudomonadota</taxon>
        <taxon>Alphaproteobacteria</taxon>
        <taxon>Sphingomonadales</taxon>
        <taxon>Erythrobacteraceae</taxon>
        <taxon>Qipengyuania</taxon>
    </lineage>
</organism>
<name>A0ABS7JXR1_9SPHN</name>
<evidence type="ECO:0000313" key="1">
    <source>
        <dbReference type="EMBL" id="MBX7502432.1"/>
    </source>
</evidence>
<gene>
    <name evidence="1" type="ORF">K3181_13370</name>
</gene>
<sequence>MELEVLPARHGDCMLLHFGSEDDPRLALIDGGPAGVYHEALLPRLEELREERGIADGDPLVIDLMMVSHIDDDHVNGIVRFLKDMHERAEEGKPPKFRVRRLWHNSFDDIIGNKESETQLQLTKQFGTASAGEADIPRGDMPFRNWQVLASVSQGHAIRKLAEALKIPVNPEFGGSMIKSAGGAEVEIEDLKFTVLGPLESELSALEKEYDEWLKRTKRGRDSGEALLASFADESVANLSSLVFLVESRDERYLLTGDARGDKILDAIAQCGLANRAGKLEVDLLKVPHHGSDRNVTAEFFEAIPATRYVLSGDGGHGNPERPCIEWIVAARGKQHTVLHFTYPLDRIDRRREELFKGEDWSDETHGIEPLAKTFPDAVKIVAGGSDRTA</sequence>
<protein>
    <recommendedName>
        <fullName evidence="3">MBL fold metallo-hydrolase</fullName>
    </recommendedName>
</protein>
<keyword evidence="2" id="KW-1185">Reference proteome</keyword>
<dbReference type="PANTHER" id="PTHR30619">
    <property type="entry name" value="DNA INTERNALIZATION/COMPETENCE PROTEIN COMEC/REC2"/>
    <property type="match status" value="1"/>
</dbReference>
<dbReference type="Gene3D" id="3.60.15.10">
    <property type="entry name" value="Ribonuclease Z/Hydroxyacylglutathione hydrolase-like"/>
    <property type="match status" value="1"/>
</dbReference>
<dbReference type="RefSeq" id="WP_221603624.1">
    <property type="nucleotide sequence ID" value="NZ_JAIGNU010000003.1"/>
</dbReference>
<dbReference type="InterPro" id="IPR036866">
    <property type="entry name" value="RibonucZ/Hydroxyglut_hydro"/>
</dbReference>
<dbReference type="EMBL" id="JAIGNU010000003">
    <property type="protein sequence ID" value="MBX7502432.1"/>
    <property type="molecule type" value="Genomic_DNA"/>
</dbReference>